<feature type="region of interest" description="Disordered" evidence="1">
    <location>
        <begin position="258"/>
        <end position="287"/>
    </location>
</feature>
<dbReference type="Pfam" id="PF01237">
    <property type="entry name" value="Oxysterol_BP"/>
    <property type="match status" value="1"/>
</dbReference>
<feature type="region of interest" description="Disordered" evidence="1">
    <location>
        <begin position="185"/>
        <end position="205"/>
    </location>
</feature>
<evidence type="ECO:0000313" key="2">
    <source>
        <dbReference type="EMBL" id="GIQ80292.1"/>
    </source>
</evidence>
<dbReference type="GO" id="GO:0016020">
    <property type="term" value="C:membrane"/>
    <property type="evidence" value="ECO:0007669"/>
    <property type="project" value="TreeGrafter"/>
</dbReference>
<feature type="compositionally biased region" description="Basic and acidic residues" evidence="1">
    <location>
        <begin position="266"/>
        <end position="287"/>
    </location>
</feature>
<protein>
    <submittedName>
        <fullName evidence="2">Oxysterol-binding protein</fullName>
    </submittedName>
</protein>
<evidence type="ECO:0000256" key="1">
    <source>
        <dbReference type="SAM" id="MobiDB-lite"/>
    </source>
</evidence>
<dbReference type="GO" id="GO:0005829">
    <property type="term" value="C:cytosol"/>
    <property type="evidence" value="ECO:0007669"/>
    <property type="project" value="TreeGrafter"/>
</dbReference>
<name>A0A9K3GF00_9EUKA</name>
<accession>A0A9K3GF00</accession>
<sequence length="287" mass="32563">MMETPLLAAARRQTDPLVRFVHVCAFFFAGLSRLGSHRKPVNPVLGETYETVFGDGTRVYCEGSRHHPPETSMLLLGDGWRLSGQAVYTASFKGNTVNVTQPGKWLLVLYDNTGVETNRIHFTLPDTIINGIIWGKRAAVYTGTFLVYDETSHLEGTIHFTDSRKKGRRVDECDMSIVQVTDTEKRAKWHSKKRDKKDHPKYGSEISTAQGSYVKEFVWQNQVIWRYSHSIQANSPVPLERALPSDSRRRADVRLIGDGDFPAAQKAKETIEEAQRRDRRLRAGESK</sequence>
<dbReference type="GO" id="GO:0032934">
    <property type="term" value="F:sterol binding"/>
    <property type="evidence" value="ECO:0007669"/>
    <property type="project" value="TreeGrafter"/>
</dbReference>
<dbReference type="OrthoDB" id="14833at2759"/>
<keyword evidence="3" id="KW-1185">Reference proteome</keyword>
<dbReference type="PANTHER" id="PTHR10972:SF148">
    <property type="entry name" value="OXYSTEROL-BINDING PROTEIN 9"/>
    <property type="match status" value="1"/>
</dbReference>
<dbReference type="EMBL" id="BDIP01000139">
    <property type="protein sequence ID" value="GIQ80292.1"/>
    <property type="molecule type" value="Genomic_DNA"/>
</dbReference>
<organism evidence="2 3">
    <name type="scientific">Kipferlia bialata</name>
    <dbReference type="NCBI Taxonomy" id="797122"/>
    <lineage>
        <taxon>Eukaryota</taxon>
        <taxon>Metamonada</taxon>
        <taxon>Carpediemonas-like organisms</taxon>
        <taxon>Kipferlia</taxon>
    </lineage>
</organism>
<comment type="caution">
    <text evidence="2">The sequence shown here is derived from an EMBL/GenBank/DDBJ whole genome shotgun (WGS) entry which is preliminary data.</text>
</comment>
<dbReference type="Proteomes" id="UP000265618">
    <property type="component" value="Unassembled WGS sequence"/>
</dbReference>
<dbReference type="AlphaFoldDB" id="A0A9K3GF00"/>
<reference evidence="2 3" key="1">
    <citation type="journal article" date="2018" name="PLoS ONE">
        <title>The draft genome of Kipferlia bialata reveals reductive genome evolution in fornicate parasites.</title>
        <authorList>
            <person name="Tanifuji G."/>
            <person name="Takabayashi S."/>
            <person name="Kume K."/>
            <person name="Takagi M."/>
            <person name="Nakayama T."/>
            <person name="Kamikawa R."/>
            <person name="Inagaki Y."/>
            <person name="Hashimoto T."/>
        </authorList>
    </citation>
    <scope>NUCLEOTIDE SEQUENCE [LARGE SCALE GENOMIC DNA]</scope>
    <source>
        <strain evidence="2">NY0173</strain>
    </source>
</reference>
<dbReference type="InterPro" id="IPR037239">
    <property type="entry name" value="OSBP_sf"/>
</dbReference>
<dbReference type="SUPFAM" id="SSF144000">
    <property type="entry name" value="Oxysterol-binding protein-like"/>
    <property type="match status" value="1"/>
</dbReference>
<dbReference type="InterPro" id="IPR000648">
    <property type="entry name" value="Oxysterol-bd"/>
</dbReference>
<dbReference type="Gene3D" id="2.40.160.120">
    <property type="match status" value="1"/>
</dbReference>
<gene>
    <name evidence="2" type="ORF">KIPB_001066</name>
</gene>
<feature type="compositionally biased region" description="Basic residues" evidence="1">
    <location>
        <begin position="187"/>
        <end position="196"/>
    </location>
</feature>
<proteinExistence type="predicted"/>
<dbReference type="PANTHER" id="PTHR10972">
    <property type="entry name" value="OXYSTEROL-BINDING PROTEIN-RELATED"/>
    <property type="match status" value="1"/>
</dbReference>
<evidence type="ECO:0000313" key="3">
    <source>
        <dbReference type="Proteomes" id="UP000265618"/>
    </source>
</evidence>